<dbReference type="AlphaFoldDB" id="A0A832H448"/>
<evidence type="ECO:0008006" key="2">
    <source>
        <dbReference type="Google" id="ProtNLM"/>
    </source>
</evidence>
<name>A0A832H448_9CYAN</name>
<gene>
    <name evidence="1" type="ORF">ENR47_06190</name>
</gene>
<comment type="caution">
    <text evidence="1">The sequence shown here is derived from an EMBL/GenBank/DDBJ whole genome shotgun (WGS) entry which is preliminary data.</text>
</comment>
<protein>
    <recommendedName>
        <fullName evidence="2">Lipoprotein</fullName>
    </recommendedName>
</protein>
<organism evidence="1">
    <name type="scientific">Oscillatoriales cyanobacterium SpSt-402</name>
    <dbReference type="NCBI Taxonomy" id="2282168"/>
    <lineage>
        <taxon>Bacteria</taxon>
        <taxon>Bacillati</taxon>
        <taxon>Cyanobacteriota</taxon>
        <taxon>Cyanophyceae</taxon>
        <taxon>Oscillatoriophycideae</taxon>
        <taxon>Oscillatoriales</taxon>
    </lineage>
</organism>
<reference evidence="1" key="1">
    <citation type="journal article" date="2020" name="mSystems">
        <title>Genome- and Community-Level Interaction Insights into Carbon Utilization and Element Cycling Functions of Hydrothermarchaeota in Hydrothermal Sediment.</title>
        <authorList>
            <person name="Zhou Z."/>
            <person name="Liu Y."/>
            <person name="Xu W."/>
            <person name="Pan J."/>
            <person name="Luo Z.H."/>
            <person name="Li M."/>
        </authorList>
    </citation>
    <scope>NUCLEOTIDE SEQUENCE [LARGE SCALE GENOMIC DNA]</scope>
    <source>
        <strain evidence="1">SpSt-402</strain>
    </source>
</reference>
<sequence>MLRVIWAISLAVLLTACGTIGLQPGKDLVEQAIALQLSQTRQELSQQLRLDDQTTAIKVSRINIAEQAPLQIKNLSSFRIVGTCDLTVKLPKRSVTQQAVPFEVYLQRQQEGKTWRVAFPKTTENGELTWVTQRIPTAVYK</sequence>
<dbReference type="PROSITE" id="PS51257">
    <property type="entry name" value="PROKAR_LIPOPROTEIN"/>
    <property type="match status" value="1"/>
</dbReference>
<accession>A0A832H448</accession>
<proteinExistence type="predicted"/>
<evidence type="ECO:0000313" key="1">
    <source>
        <dbReference type="EMBL" id="HGW93856.1"/>
    </source>
</evidence>
<dbReference type="EMBL" id="DSRD01000399">
    <property type="protein sequence ID" value="HGW93856.1"/>
    <property type="molecule type" value="Genomic_DNA"/>
</dbReference>